<name>A0ABP4VIH6_9ACTN</name>
<dbReference type="Proteomes" id="UP001501057">
    <property type="component" value="Unassembled WGS sequence"/>
</dbReference>
<dbReference type="EMBL" id="BAAAME010000002">
    <property type="protein sequence ID" value="GAA1728073.1"/>
    <property type="molecule type" value="Genomic_DNA"/>
</dbReference>
<sequence>MAIDRTAELYAAISRSGYYPDIVADGLRDALAGEEVGAFVAHHEPTFDRDEIRRHMTVLVLTDTRIVLLHTDEHAPDDLVPRPYTSTTSEAVSLERVASVVVSRIVSTAGKLEEAVLTIGWGAVARVDLEPARCDDPSCEADHGYTGSISGDDFSLRLATAGDGGHAVEELLAFARHLSTVTSRPSALGRG</sequence>
<dbReference type="RefSeq" id="WP_344197572.1">
    <property type="nucleotide sequence ID" value="NZ_BAAAME010000002.1"/>
</dbReference>
<protein>
    <submittedName>
        <fullName evidence="1">DUF5998 family protein</fullName>
    </submittedName>
</protein>
<evidence type="ECO:0000313" key="2">
    <source>
        <dbReference type="Proteomes" id="UP001501057"/>
    </source>
</evidence>
<dbReference type="InterPro" id="IPR046040">
    <property type="entry name" value="DUF5998"/>
</dbReference>
<organism evidence="1 2">
    <name type="scientific">Aeromicrobium alkaliterrae</name>
    <dbReference type="NCBI Taxonomy" id="302168"/>
    <lineage>
        <taxon>Bacteria</taxon>
        <taxon>Bacillati</taxon>
        <taxon>Actinomycetota</taxon>
        <taxon>Actinomycetes</taxon>
        <taxon>Propionibacteriales</taxon>
        <taxon>Nocardioidaceae</taxon>
        <taxon>Aeromicrobium</taxon>
    </lineage>
</organism>
<keyword evidence="2" id="KW-1185">Reference proteome</keyword>
<reference evidence="2" key="1">
    <citation type="journal article" date="2019" name="Int. J. Syst. Evol. Microbiol.">
        <title>The Global Catalogue of Microorganisms (GCM) 10K type strain sequencing project: providing services to taxonomists for standard genome sequencing and annotation.</title>
        <authorList>
            <consortium name="The Broad Institute Genomics Platform"/>
            <consortium name="The Broad Institute Genome Sequencing Center for Infectious Disease"/>
            <person name="Wu L."/>
            <person name="Ma J."/>
        </authorList>
    </citation>
    <scope>NUCLEOTIDE SEQUENCE [LARGE SCALE GENOMIC DNA]</scope>
    <source>
        <strain evidence="2">JCM 13518</strain>
    </source>
</reference>
<accession>A0ABP4VIH6</accession>
<proteinExistence type="predicted"/>
<dbReference type="Pfam" id="PF19461">
    <property type="entry name" value="DUF5998"/>
    <property type="match status" value="1"/>
</dbReference>
<gene>
    <name evidence="1" type="ORF">GCM10009710_05900</name>
</gene>
<comment type="caution">
    <text evidence="1">The sequence shown here is derived from an EMBL/GenBank/DDBJ whole genome shotgun (WGS) entry which is preliminary data.</text>
</comment>
<evidence type="ECO:0000313" key="1">
    <source>
        <dbReference type="EMBL" id="GAA1728073.1"/>
    </source>
</evidence>